<comment type="caution">
    <text evidence="2">The sequence shown here is derived from an EMBL/GenBank/DDBJ whole genome shotgun (WGS) entry which is preliminary data.</text>
</comment>
<dbReference type="Gene3D" id="1.20.1330.10">
    <property type="entry name" value="f41 fragment of flagellin, N-terminal domain"/>
    <property type="match status" value="2"/>
</dbReference>
<gene>
    <name evidence="2" type="ORF">H9804_03100</name>
</gene>
<accession>A0A9D2KA34</accession>
<dbReference type="InterPro" id="IPR001029">
    <property type="entry name" value="Flagellin_N"/>
</dbReference>
<dbReference type="EMBL" id="DXAQ01000046">
    <property type="protein sequence ID" value="HIZ88909.1"/>
    <property type="molecule type" value="Genomic_DNA"/>
</dbReference>
<feature type="domain" description="Flagellin N-terminal" evidence="1">
    <location>
        <begin position="6"/>
        <end position="141"/>
    </location>
</feature>
<dbReference type="SUPFAM" id="SSF64518">
    <property type="entry name" value="Phase 1 flagellin"/>
    <property type="match status" value="1"/>
</dbReference>
<dbReference type="GO" id="GO:0005198">
    <property type="term" value="F:structural molecule activity"/>
    <property type="evidence" value="ECO:0007669"/>
    <property type="project" value="InterPro"/>
</dbReference>
<protein>
    <recommendedName>
        <fullName evidence="1">Flagellin N-terminal domain-containing protein</fullName>
    </recommendedName>
</protein>
<evidence type="ECO:0000259" key="1">
    <source>
        <dbReference type="Pfam" id="PF00669"/>
    </source>
</evidence>
<name>A0A9D2KA34_9BACT</name>
<sequence>MRVTFNMRGMQMKDMLATSLSNYTEAAKKANAQQSLVNPWEDTSKYVGAYNVQNMIDELTQFSENANSASNWLNNTDAELQELVEALKQARDDYAIAGASDTYDEESRKALAQDVLSLYNQIMDIANASYNGRYIFGGFQTGTKPFTGGTSAVTNVITKNENGENLSGDAITKDVFSDMTELSSGRYTAKITVNNNTGIAKLQLYDEKGNVMIMDSNGSDESGGTGNKSSVSMTFEYEPGKVINTGRGMSFKMPDDLENPTSIVMEFDYKSGSEITYQGDNGYIYTQIGYSQDIAVNMPGSNIFTQSSLVLQGSAFNTVNGMAATLNTLFSNMDNTNISIGDSIKISGTDHNGNKVGTASLISNSNPSLDLASATEKERTLTITYGDKLYKVVVPQKSYKTTDELANAINTELKNAEYIGSISGLSGVNADINDYEALVNAQVNSGKYQGEITTAGKNTYKVDLSSELKISADGDRLNFTSQKAGDNVRIAVTGTDQSLLGFKNATVAAEGKDTTFEIGYDFHTDTIDPVETTYDKFDLTGTTYTFYVNGKEVTVNKPATTTNTLAGQTAAFGTNDVELNINGKTVKIPATEFNAAADKAEYLNGKLRDAGLAGEAVIQNITGPVAGNYTFDLTTTNVSKKELEFAFDEALRKAGFDFEVGVSLDLNPNDAANLGNFDITFSLQNYNMDRDTTLTTTYYDNTTIPPTSNMKTAALDRSRLNDAQEKTLGDYVNFIKDLYGQTVDVSIQDGKLTIADLRSGDSKLTFRTNAQNQGISHANDQVTIVGGAYTGTRDDTWNVSVTTTLGQNDQRNIAITIVDKQGNTIYNKVTADYKGGPIQLLNGVTITPDDMEIPNPLDPAKRESTTTFQLDLKAEPGLSFGDVNIKESGKNVNVFRSIENLMHALEYNITKNGFGEPSAWKATDLNSTAKPFLDGVFQGNFNDNWKYEIQSDNQKTDFYLQNEYKTTSGQVQYDAQAYANNPLLNFSVDIFDNTTGKQNRVNVSIDLSKANPAITNAETAQNYILEQLNNNPDFVDAGIRFANNNGTIEIQSGSGTKIANFANSASNPAERAFANYVMGFETVANGSMQDTFTAAFTFKVADPLDPVGSGFKDITVDPVVNVTSNNVVVTAGGTFALNIDGKTVNISSDELIAAANPNDFINEKLKEAGISLNEGATAVTPNPDGTYNFQLTAFTNKEDILAKINAELTAETGGRIKANIASDGSIQFSTALTDLPVESSVASNAAYNPLSIGLTNDAATGNVAELTVSGVQTPKTDLSGLSEDARTLTITYYDETTKEQKEVSVTLDNREYTSAQEMVDHINKQLTDKGIAADDLSAVINNKGEIAFTKTNQNFSTITVEGDYAGTLGFPKAGDKVAVKVTNAEGGLVQNVYLDTANKSVFVSDGLHLGFDAGTFSATDSFTAAVGSGVENEIDTLDAAVNQVLQAGTLIGTRGQRVESVIKFQETVIKNNEEIKAGYLGATATDVIKLTTDLKQAETAYQSAMSIVTNMMSISILDFLG</sequence>
<dbReference type="Pfam" id="PF00669">
    <property type="entry name" value="Flagellin_N"/>
    <property type="match status" value="1"/>
</dbReference>
<organism evidence="2 3">
    <name type="scientific">Candidatus Mucispirillum faecigallinarum</name>
    <dbReference type="NCBI Taxonomy" id="2838699"/>
    <lineage>
        <taxon>Bacteria</taxon>
        <taxon>Pseudomonadati</taxon>
        <taxon>Deferribacterota</taxon>
        <taxon>Deferribacteres</taxon>
        <taxon>Deferribacterales</taxon>
        <taxon>Mucispirillaceae</taxon>
        <taxon>Mucispirillum</taxon>
    </lineage>
</organism>
<evidence type="ECO:0000313" key="2">
    <source>
        <dbReference type="EMBL" id="HIZ88909.1"/>
    </source>
</evidence>
<proteinExistence type="predicted"/>
<reference evidence="2" key="2">
    <citation type="submission" date="2021-04" db="EMBL/GenBank/DDBJ databases">
        <authorList>
            <person name="Gilroy R."/>
        </authorList>
    </citation>
    <scope>NUCLEOTIDE SEQUENCE</scope>
    <source>
        <strain evidence="2">ChiW4-1371</strain>
    </source>
</reference>
<evidence type="ECO:0000313" key="3">
    <source>
        <dbReference type="Proteomes" id="UP000824176"/>
    </source>
</evidence>
<dbReference type="Proteomes" id="UP000824176">
    <property type="component" value="Unassembled WGS sequence"/>
</dbReference>
<reference evidence="2" key="1">
    <citation type="journal article" date="2021" name="PeerJ">
        <title>Extensive microbial diversity within the chicken gut microbiome revealed by metagenomics and culture.</title>
        <authorList>
            <person name="Gilroy R."/>
            <person name="Ravi A."/>
            <person name="Getino M."/>
            <person name="Pursley I."/>
            <person name="Horton D.L."/>
            <person name="Alikhan N.F."/>
            <person name="Baker D."/>
            <person name="Gharbi K."/>
            <person name="Hall N."/>
            <person name="Watson M."/>
            <person name="Adriaenssens E.M."/>
            <person name="Foster-Nyarko E."/>
            <person name="Jarju S."/>
            <person name="Secka A."/>
            <person name="Antonio M."/>
            <person name="Oren A."/>
            <person name="Chaudhuri R.R."/>
            <person name="La Ragione R."/>
            <person name="Hildebrand F."/>
            <person name="Pallen M.J."/>
        </authorList>
    </citation>
    <scope>NUCLEOTIDE SEQUENCE</scope>
    <source>
        <strain evidence="2">ChiW4-1371</strain>
    </source>
</reference>